<evidence type="ECO:0000256" key="1">
    <source>
        <dbReference type="SAM" id="MobiDB-lite"/>
    </source>
</evidence>
<dbReference type="OrthoDB" id="9999821at2759"/>
<dbReference type="PANTHER" id="PTHR46689">
    <property type="entry name" value="MEMBRANE PROTEIN, PUTATIVE-RELATED"/>
    <property type="match status" value="1"/>
</dbReference>
<feature type="region of interest" description="Disordered" evidence="1">
    <location>
        <begin position="1135"/>
        <end position="1247"/>
    </location>
</feature>
<feature type="compositionally biased region" description="Low complexity" evidence="1">
    <location>
        <begin position="1176"/>
        <end position="1187"/>
    </location>
</feature>
<evidence type="ECO:0000313" key="4">
    <source>
        <dbReference type="Proteomes" id="UP000248349"/>
    </source>
</evidence>
<feature type="region of interest" description="Disordered" evidence="1">
    <location>
        <begin position="425"/>
        <end position="448"/>
    </location>
</feature>
<dbReference type="GO" id="GO:0016020">
    <property type="term" value="C:membrane"/>
    <property type="evidence" value="ECO:0007669"/>
    <property type="project" value="TreeGrafter"/>
</dbReference>
<feature type="compositionally biased region" description="Polar residues" evidence="1">
    <location>
        <begin position="502"/>
        <end position="512"/>
    </location>
</feature>
<feature type="compositionally biased region" description="Polar residues" evidence="1">
    <location>
        <begin position="216"/>
        <end position="232"/>
    </location>
</feature>
<feature type="compositionally biased region" description="Low complexity" evidence="1">
    <location>
        <begin position="14"/>
        <end position="28"/>
    </location>
</feature>
<dbReference type="PANTHER" id="PTHR46689:SF1">
    <property type="entry name" value="PHOD-LIKE PHOSPHATASE DOMAIN-CONTAINING PROTEIN"/>
    <property type="match status" value="1"/>
</dbReference>
<feature type="region of interest" description="Disordered" evidence="1">
    <location>
        <begin position="481"/>
        <end position="516"/>
    </location>
</feature>
<dbReference type="RefSeq" id="XP_025432724.1">
    <property type="nucleotide sequence ID" value="XM_025579555.1"/>
</dbReference>
<gene>
    <name evidence="3" type="ORF">BP01DRAFT_422151</name>
</gene>
<feature type="compositionally biased region" description="Acidic residues" evidence="1">
    <location>
        <begin position="1324"/>
        <end position="1345"/>
    </location>
</feature>
<dbReference type="Pfam" id="PF19050">
    <property type="entry name" value="PhoD_2"/>
    <property type="match status" value="2"/>
</dbReference>
<evidence type="ECO:0000313" key="3">
    <source>
        <dbReference type="EMBL" id="PYH46742.1"/>
    </source>
</evidence>
<feature type="compositionally biased region" description="Gly residues" evidence="1">
    <location>
        <begin position="1356"/>
        <end position="1368"/>
    </location>
</feature>
<evidence type="ECO:0000259" key="2">
    <source>
        <dbReference type="Pfam" id="PF19050"/>
    </source>
</evidence>
<keyword evidence="4" id="KW-1185">Reference proteome</keyword>
<feature type="region of interest" description="Disordered" evidence="1">
    <location>
        <begin position="1315"/>
        <end position="1400"/>
    </location>
</feature>
<feature type="domain" description="PhoD-like phosphatase" evidence="2">
    <location>
        <begin position="983"/>
        <end position="1141"/>
    </location>
</feature>
<sequence length="1400" mass="155466">MTTESIRATEHADNMSSDPASSSNSRPVSSHRRQPSQGWPAADHEHDRENYSMNAMKHNVPYIPERPHGSRATRSGSTNKGRGKALKEESTERKDRLPTLEPSLWSEANEPLPAANMKNTGGNGLKGPRPDTQASPIDRSNTRRSTTDRAQPLASDRSPLQLLEVSLKEKKRARVLEAEMKLKERMQREAEGRESATSQPSDWVNPRAAGREDTARTGTGQAPRQKQPTTQGARRPDHRRFPSESQAEYGPLEQNPYEKPKSSRPRAPSLQDPAAYPTDDGPYSSARIPDPAVVNRGSAPRRTVTVSHRPGGPPMGPRAMNTSGHQNSRTHGPVAHDSNQSRQNKMASISRKDVANQPETRNTGPLNQNEFMIPKGRPLPQAGLDATSAIPKSLPPQNAANNLASVTTELSTPLVADLSADLSRETFGTETSAPSKPKVSFNVPPPTPPPLSEWKTAQVARLGASDFDFQRLDADRSKAWWEGGTSNNRRRSRALPSDFPHRSQTQKSTGSKRFQPPIFLKCGPLLRYGGLRRIRIDGPNGPFNKETWRGSILIVTQDSRSSYEPRPSLKLFSQPMDLLPPPPVQVDGEEARLAPEYVDPTAGLVKLGRDGRALYVKPVDHIDEEMDLSIIENDDGLYEMSPSMVDYSSEGVKQTMPANRLHQMDGETAGSYTEVTGARLYADPGRDVTFWRFNIEVELGPTQQRIAYRLNQGPAIGFWVPARGQSMNVVFHTGNGFSPAVDSNKLCGPDPLWRDILTEHQTQPFHVMIGGGDQIFNDKVIAQTAHFQEWVKIKGLGEKYDASFTAEFRAELEDFYLGNYSTWFSQGLFSLAGSQIPMVNMWNDHEIIEGFGSYPEEFMNCAVISGLGNIAFKYYLLFQHHSVPEETEAEEPSWLLGAQPGPYIDQKSRHLFMSLGDGLAFLGLDCRTERMTDEILSEQTCDLIWDRCHREISRGETKHLIVSLGIPLAYPRVAMVKNILNSRKSLGKAGLFGGLVNKNGGKVEIFDDHWTAKHHKSERTYLIEDLQDLAAEKSVRITILSGDVHLAAIGQFYSNPKLNIPKDQDYRYMPNIISSAIADLPETEMISDMLNKRNRVHHMDTNTDEDMIPIFTHDVNNKPRNNKRLLPRRNWCSIRRYQPGATPPGTPRPALRAGAEEPRPRKLKRTLSLTRGDKPPSGGLFRRLSGRGPPPTKDFNLGEAPIGRRMSMDGHFPSTESGNGYFPPKEFQPGFLQRRPTNASQKASNRAGRGLDAIIDMEEGLAITLNLELNPKDPAGITTPYKLLVPALRYEGLDFDQPAAPVAKGWKKWLGVRGSNRERKPAEDTEVEDEEDDDLSDEEDEEDGGGYENPRERSGGVVGAGNGMGPAGLVGASEEDVEAEEGDKEEMTSSKRKKWFGRSK</sequence>
<dbReference type="GeneID" id="37080784"/>
<protein>
    <recommendedName>
        <fullName evidence="2">PhoD-like phosphatase domain-containing protein</fullName>
    </recommendedName>
</protein>
<feature type="compositionally biased region" description="Polar residues" evidence="1">
    <location>
        <begin position="1235"/>
        <end position="1244"/>
    </location>
</feature>
<proteinExistence type="predicted"/>
<dbReference type="Proteomes" id="UP000248349">
    <property type="component" value="Unassembled WGS sequence"/>
</dbReference>
<feature type="compositionally biased region" description="Acidic residues" evidence="1">
    <location>
        <begin position="1373"/>
        <end position="1384"/>
    </location>
</feature>
<feature type="domain" description="PhoD-like phosphatase" evidence="2">
    <location>
        <begin position="725"/>
        <end position="981"/>
    </location>
</feature>
<dbReference type="EMBL" id="KZ821226">
    <property type="protein sequence ID" value="PYH46742.1"/>
    <property type="molecule type" value="Genomic_DNA"/>
</dbReference>
<dbReference type="InterPro" id="IPR043904">
    <property type="entry name" value="PhoD_2-like"/>
</dbReference>
<feature type="region of interest" description="Disordered" evidence="1">
    <location>
        <begin position="1"/>
        <end position="173"/>
    </location>
</feature>
<feature type="compositionally biased region" description="Basic and acidic residues" evidence="1">
    <location>
        <begin position="85"/>
        <end position="98"/>
    </location>
</feature>
<organism evidence="3 4">
    <name type="scientific">Aspergillus saccharolyticus JOP 1030-1</name>
    <dbReference type="NCBI Taxonomy" id="1450539"/>
    <lineage>
        <taxon>Eukaryota</taxon>
        <taxon>Fungi</taxon>
        <taxon>Dikarya</taxon>
        <taxon>Ascomycota</taxon>
        <taxon>Pezizomycotina</taxon>
        <taxon>Eurotiomycetes</taxon>
        <taxon>Eurotiomycetidae</taxon>
        <taxon>Eurotiales</taxon>
        <taxon>Aspergillaceae</taxon>
        <taxon>Aspergillus</taxon>
        <taxon>Aspergillus subgen. Circumdati</taxon>
    </lineage>
</organism>
<feature type="region of interest" description="Disordered" evidence="1">
    <location>
        <begin position="185"/>
        <end position="395"/>
    </location>
</feature>
<dbReference type="STRING" id="1450539.A0A319AJD3"/>
<reference evidence="3 4" key="1">
    <citation type="submission" date="2016-12" db="EMBL/GenBank/DDBJ databases">
        <title>The genomes of Aspergillus section Nigri reveals drivers in fungal speciation.</title>
        <authorList>
            <consortium name="DOE Joint Genome Institute"/>
            <person name="Vesth T.C."/>
            <person name="Nybo J."/>
            <person name="Theobald S."/>
            <person name="Brandl J."/>
            <person name="Frisvad J.C."/>
            <person name="Nielsen K.F."/>
            <person name="Lyhne E.K."/>
            <person name="Kogle M.E."/>
            <person name="Kuo A."/>
            <person name="Riley R."/>
            <person name="Clum A."/>
            <person name="Nolan M."/>
            <person name="Lipzen A."/>
            <person name="Salamov A."/>
            <person name="Henrissat B."/>
            <person name="Wiebenga A."/>
            <person name="De Vries R.P."/>
            <person name="Grigoriev I.V."/>
            <person name="Mortensen U.H."/>
            <person name="Andersen M.R."/>
            <person name="Baker S.E."/>
        </authorList>
    </citation>
    <scope>NUCLEOTIDE SEQUENCE [LARGE SCALE GENOMIC DNA]</scope>
    <source>
        <strain evidence="3 4">JOP 1030-1</strain>
    </source>
</reference>
<dbReference type="InterPro" id="IPR018946">
    <property type="entry name" value="PhoD-like_MPP"/>
</dbReference>
<dbReference type="CDD" id="cd07389">
    <property type="entry name" value="MPP_PhoD"/>
    <property type="match status" value="1"/>
</dbReference>
<dbReference type="Gene3D" id="3.60.21.70">
    <property type="entry name" value="PhoD-like phosphatase"/>
    <property type="match status" value="1"/>
</dbReference>
<feature type="compositionally biased region" description="Basic residues" evidence="1">
    <location>
        <begin position="1390"/>
        <end position="1400"/>
    </location>
</feature>
<feature type="compositionally biased region" description="Polar residues" evidence="1">
    <location>
        <begin position="357"/>
        <end position="370"/>
    </location>
</feature>
<dbReference type="InterPro" id="IPR038607">
    <property type="entry name" value="PhoD-like_sf"/>
</dbReference>
<accession>A0A319AJD3</accession>
<feature type="compositionally biased region" description="Basic and acidic residues" evidence="1">
    <location>
        <begin position="185"/>
        <end position="194"/>
    </location>
</feature>
<feature type="compositionally biased region" description="Polar residues" evidence="1">
    <location>
        <begin position="320"/>
        <end position="330"/>
    </location>
</feature>
<name>A0A319AJD3_9EURO</name>
<feature type="compositionally biased region" description="Polar residues" evidence="1">
    <location>
        <begin position="337"/>
        <end position="347"/>
    </location>
</feature>